<reference evidence="1" key="1">
    <citation type="journal article" date="2021" name="Proc. Natl. Acad. Sci. U.S.A.">
        <title>A Catalog of Tens of Thousands of Viruses from Human Metagenomes Reveals Hidden Associations with Chronic Diseases.</title>
        <authorList>
            <person name="Tisza M.J."/>
            <person name="Buck C.B."/>
        </authorList>
    </citation>
    <scope>NUCLEOTIDE SEQUENCE</scope>
    <source>
        <strain evidence="1">CtWhx86</strain>
    </source>
</reference>
<name>A0A8S5QNG1_9CAUD</name>
<proteinExistence type="predicted"/>
<dbReference type="EMBL" id="BK015702">
    <property type="protein sequence ID" value="DAE20815.1"/>
    <property type="molecule type" value="Genomic_DNA"/>
</dbReference>
<protein>
    <submittedName>
        <fullName evidence="1">Uncharacterized protein</fullName>
    </submittedName>
</protein>
<accession>A0A8S5QNG1</accession>
<sequence>MHATSSILANFEVTAFGFNNLTENGTKGIKF</sequence>
<evidence type="ECO:0000313" key="1">
    <source>
        <dbReference type="EMBL" id="DAE20815.1"/>
    </source>
</evidence>
<organism evidence="1">
    <name type="scientific">Siphoviridae sp. ctWhx86</name>
    <dbReference type="NCBI Taxonomy" id="2826362"/>
    <lineage>
        <taxon>Viruses</taxon>
        <taxon>Duplodnaviria</taxon>
        <taxon>Heunggongvirae</taxon>
        <taxon>Uroviricota</taxon>
        <taxon>Caudoviricetes</taxon>
    </lineage>
</organism>